<dbReference type="Proteomes" id="UP000245207">
    <property type="component" value="Unassembled WGS sequence"/>
</dbReference>
<comment type="caution">
    <text evidence="1">The sequence shown here is derived from an EMBL/GenBank/DDBJ whole genome shotgun (WGS) entry which is preliminary data.</text>
</comment>
<sequence>MDLREIYDRAISLGTRFYPQCPLSTTGTREQVALWGILDAYRPELEEDVYTCYTRMRELNPMKPILRFNLETAYMAVHYWTTTWRVFDYIGTSPLHNCIGCFSICNGSKLDKGIYGSNSQQGRGNYAFNQLTLYNDLKQDHVFTCYQRMMVLQPIHVLHPQPPDIAIEPQLQLELDQPIVPPATPLRVVIFLID</sequence>
<organism evidence="1 2">
    <name type="scientific">Artemisia annua</name>
    <name type="common">Sweet wormwood</name>
    <dbReference type="NCBI Taxonomy" id="35608"/>
    <lineage>
        <taxon>Eukaryota</taxon>
        <taxon>Viridiplantae</taxon>
        <taxon>Streptophyta</taxon>
        <taxon>Embryophyta</taxon>
        <taxon>Tracheophyta</taxon>
        <taxon>Spermatophyta</taxon>
        <taxon>Magnoliopsida</taxon>
        <taxon>eudicotyledons</taxon>
        <taxon>Gunneridae</taxon>
        <taxon>Pentapetalae</taxon>
        <taxon>asterids</taxon>
        <taxon>campanulids</taxon>
        <taxon>Asterales</taxon>
        <taxon>Asteraceae</taxon>
        <taxon>Asteroideae</taxon>
        <taxon>Anthemideae</taxon>
        <taxon>Artemisiinae</taxon>
        <taxon>Artemisia</taxon>
    </lineage>
</organism>
<reference evidence="1 2" key="1">
    <citation type="journal article" date="2018" name="Mol. Plant">
        <title>The genome of Artemisia annua provides insight into the evolution of Asteraceae family and artemisinin biosynthesis.</title>
        <authorList>
            <person name="Shen Q."/>
            <person name="Zhang L."/>
            <person name="Liao Z."/>
            <person name="Wang S."/>
            <person name="Yan T."/>
            <person name="Shi P."/>
            <person name="Liu M."/>
            <person name="Fu X."/>
            <person name="Pan Q."/>
            <person name="Wang Y."/>
            <person name="Lv Z."/>
            <person name="Lu X."/>
            <person name="Zhang F."/>
            <person name="Jiang W."/>
            <person name="Ma Y."/>
            <person name="Chen M."/>
            <person name="Hao X."/>
            <person name="Li L."/>
            <person name="Tang Y."/>
            <person name="Lv G."/>
            <person name="Zhou Y."/>
            <person name="Sun X."/>
            <person name="Brodelius P.E."/>
            <person name="Rose J.K.C."/>
            <person name="Tang K."/>
        </authorList>
    </citation>
    <scope>NUCLEOTIDE SEQUENCE [LARGE SCALE GENOMIC DNA]</scope>
    <source>
        <strain evidence="2">cv. Huhao1</strain>
        <tissue evidence="1">Leaf</tissue>
    </source>
</reference>
<keyword evidence="2" id="KW-1185">Reference proteome</keyword>
<gene>
    <name evidence="1" type="ORF">CTI12_AA373610</name>
</gene>
<accession>A0A2U1MJH3</accession>
<evidence type="ECO:0000313" key="2">
    <source>
        <dbReference type="Proteomes" id="UP000245207"/>
    </source>
</evidence>
<dbReference type="AlphaFoldDB" id="A0A2U1MJH3"/>
<protein>
    <submittedName>
        <fullName evidence="1">Uncharacterized protein</fullName>
    </submittedName>
</protein>
<dbReference type="EMBL" id="PKPP01005117">
    <property type="protein sequence ID" value="PWA61379.1"/>
    <property type="molecule type" value="Genomic_DNA"/>
</dbReference>
<evidence type="ECO:0000313" key="1">
    <source>
        <dbReference type="EMBL" id="PWA61379.1"/>
    </source>
</evidence>
<name>A0A2U1MJH3_ARTAN</name>
<proteinExistence type="predicted"/>